<dbReference type="AlphaFoldDB" id="A0A8H6G4P9"/>
<dbReference type="SMART" id="SM00398">
    <property type="entry name" value="HMG"/>
    <property type="match status" value="1"/>
</dbReference>
<feature type="compositionally biased region" description="Gly residues" evidence="5">
    <location>
        <begin position="715"/>
        <end position="724"/>
    </location>
</feature>
<dbReference type="GO" id="GO:0005634">
    <property type="term" value="C:nucleus"/>
    <property type="evidence" value="ECO:0007669"/>
    <property type="project" value="UniProtKB-UniRule"/>
</dbReference>
<proteinExistence type="predicted"/>
<evidence type="ECO:0000313" key="8">
    <source>
        <dbReference type="Proteomes" id="UP000578531"/>
    </source>
</evidence>
<feature type="compositionally biased region" description="Low complexity" evidence="5">
    <location>
        <begin position="272"/>
        <end position="286"/>
    </location>
</feature>
<dbReference type="GO" id="GO:0030154">
    <property type="term" value="P:cell differentiation"/>
    <property type="evidence" value="ECO:0007669"/>
    <property type="project" value="TreeGrafter"/>
</dbReference>
<accession>A0A8H6G4P9</accession>
<feature type="DNA-binding region" description="HMG box" evidence="4">
    <location>
        <begin position="131"/>
        <end position="199"/>
    </location>
</feature>
<feature type="compositionally biased region" description="Polar residues" evidence="5">
    <location>
        <begin position="398"/>
        <end position="413"/>
    </location>
</feature>
<evidence type="ECO:0000313" key="7">
    <source>
        <dbReference type="EMBL" id="KAF6240554.1"/>
    </source>
</evidence>
<keyword evidence="2 4" id="KW-0238">DNA-binding</keyword>
<dbReference type="InterPro" id="IPR050140">
    <property type="entry name" value="SRY-related_HMG-box_TF-like"/>
</dbReference>
<evidence type="ECO:0000256" key="3">
    <source>
        <dbReference type="ARBA" id="ARBA00023163"/>
    </source>
</evidence>
<evidence type="ECO:0000256" key="5">
    <source>
        <dbReference type="SAM" id="MobiDB-lite"/>
    </source>
</evidence>
<evidence type="ECO:0000256" key="4">
    <source>
        <dbReference type="PROSITE-ProRule" id="PRU00267"/>
    </source>
</evidence>
<protein>
    <recommendedName>
        <fullName evidence="6">HMG box domain-containing protein</fullName>
    </recommendedName>
</protein>
<keyword evidence="4" id="KW-0539">Nucleus</keyword>
<dbReference type="Proteomes" id="UP000578531">
    <property type="component" value="Unassembled WGS sequence"/>
</dbReference>
<dbReference type="SUPFAM" id="SSF47095">
    <property type="entry name" value="HMG-box"/>
    <property type="match status" value="1"/>
</dbReference>
<dbReference type="GeneID" id="59282899"/>
<dbReference type="OrthoDB" id="6247875at2759"/>
<dbReference type="Gene3D" id="1.10.30.10">
    <property type="entry name" value="High mobility group box domain"/>
    <property type="match status" value="1"/>
</dbReference>
<dbReference type="GO" id="GO:0001228">
    <property type="term" value="F:DNA-binding transcription activator activity, RNA polymerase II-specific"/>
    <property type="evidence" value="ECO:0007669"/>
    <property type="project" value="TreeGrafter"/>
</dbReference>
<dbReference type="RefSeq" id="XP_037169813.1">
    <property type="nucleotide sequence ID" value="XM_037303166.1"/>
</dbReference>
<feature type="region of interest" description="Disordered" evidence="5">
    <location>
        <begin position="635"/>
        <end position="747"/>
    </location>
</feature>
<feature type="compositionally biased region" description="Polar residues" evidence="5">
    <location>
        <begin position="292"/>
        <end position="303"/>
    </location>
</feature>
<dbReference type="Pfam" id="PF00505">
    <property type="entry name" value="HMG_box"/>
    <property type="match status" value="1"/>
</dbReference>
<dbReference type="GO" id="GO:0000122">
    <property type="term" value="P:negative regulation of transcription by RNA polymerase II"/>
    <property type="evidence" value="ECO:0007669"/>
    <property type="project" value="TreeGrafter"/>
</dbReference>
<feature type="compositionally biased region" description="Basic and acidic residues" evidence="5">
    <location>
        <begin position="647"/>
        <end position="675"/>
    </location>
</feature>
<dbReference type="CDD" id="cd01389">
    <property type="entry name" value="HMG-box_ROX1-like"/>
    <property type="match status" value="1"/>
</dbReference>
<dbReference type="PROSITE" id="PS50118">
    <property type="entry name" value="HMG_BOX_2"/>
    <property type="match status" value="1"/>
</dbReference>
<organism evidence="7 8">
    <name type="scientific">Letharia columbiana</name>
    <dbReference type="NCBI Taxonomy" id="112416"/>
    <lineage>
        <taxon>Eukaryota</taxon>
        <taxon>Fungi</taxon>
        <taxon>Dikarya</taxon>
        <taxon>Ascomycota</taxon>
        <taxon>Pezizomycotina</taxon>
        <taxon>Lecanoromycetes</taxon>
        <taxon>OSLEUM clade</taxon>
        <taxon>Lecanoromycetidae</taxon>
        <taxon>Lecanorales</taxon>
        <taxon>Lecanorineae</taxon>
        <taxon>Parmeliaceae</taxon>
        <taxon>Letharia</taxon>
    </lineage>
</organism>
<gene>
    <name evidence="7" type="ORF">HO173_001223</name>
</gene>
<keyword evidence="3" id="KW-0804">Transcription</keyword>
<feature type="region of interest" description="Disordered" evidence="5">
    <location>
        <begin position="537"/>
        <end position="571"/>
    </location>
</feature>
<dbReference type="PANTHER" id="PTHR10270">
    <property type="entry name" value="SOX TRANSCRIPTION FACTOR"/>
    <property type="match status" value="1"/>
</dbReference>
<dbReference type="GO" id="GO:0000978">
    <property type="term" value="F:RNA polymerase II cis-regulatory region sequence-specific DNA binding"/>
    <property type="evidence" value="ECO:0007669"/>
    <property type="project" value="TreeGrafter"/>
</dbReference>
<keyword evidence="1" id="KW-0805">Transcription regulation</keyword>
<evidence type="ECO:0000256" key="2">
    <source>
        <dbReference type="ARBA" id="ARBA00023125"/>
    </source>
</evidence>
<feature type="compositionally biased region" description="Pro residues" evidence="5">
    <location>
        <begin position="245"/>
        <end position="257"/>
    </location>
</feature>
<feature type="compositionally biased region" description="Low complexity" evidence="5">
    <location>
        <begin position="635"/>
        <end position="645"/>
    </location>
</feature>
<feature type="compositionally biased region" description="Polar residues" evidence="5">
    <location>
        <begin position="85"/>
        <end position="103"/>
    </location>
</feature>
<feature type="region of interest" description="Disordered" evidence="5">
    <location>
        <begin position="193"/>
        <end position="425"/>
    </location>
</feature>
<feature type="compositionally biased region" description="Gly residues" evidence="5">
    <location>
        <begin position="676"/>
        <end position="689"/>
    </location>
</feature>
<comment type="caution">
    <text evidence="7">The sequence shown here is derived from an EMBL/GenBank/DDBJ whole genome shotgun (WGS) entry which is preliminary data.</text>
</comment>
<dbReference type="InterPro" id="IPR036910">
    <property type="entry name" value="HMG_box_dom_sf"/>
</dbReference>
<dbReference type="InterPro" id="IPR009071">
    <property type="entry name" value="HMG_box_dom"/>
</dbReference>
<reference evidence="7 8" key="1">
    <citation type="journal article" date="2020" name="Genomics">
        <title>Complete, high-quality genomes from long-read metagenomic sequencing of two wolf lichen thalli reveals enigmatic genome architecture.</title>
        <authorList>
            <person name="McKenzie S.K."/>
            <person name="Walston R.F."/>
            <person name="Allen J.L."/>
        </authorList>
    </citation>
    <scope>NUCLEOTIDE SEQUENCE [LARGE SCALE GENOMIC DNA]</scope>
    <source>
        <strain evidence="7">WasteWater2</strain>
    </source>
</reference>
<dbReference type="FunFam" id="1.10.30.10:FF:000041">
    <property type="entry name" value="HMG box family protein"/>
    <property type="match status" value="1"/>
</dbReference>
<feature type="region of interest" description="Disordered" evidence="5">
    <location>
        <begin position="33"/>
        <end position="112"/>
    </location>
</feature>
<evidence type="ECO:0000259" key="6">
    <source>
        <dbReference type="PROSITE" id="PS50118"/>
    </source>
</evidence>
<evidence type="ECO:0000256" key="1">
    <source>
        <dbReference type="ARBA" id="ARBA00023015"/>
    </source>
</evidence>
<feature type="domain" description="HMG box" evidence="6">
    <location>
        <begin position="131"/>
        <end position="199"/>
    </location>
</feature>
<feature type="compositionally biased region" description="Basic and acidic residues" evidence="5">
    <location>
        <begin position="738"/>
        <end position="747"/>
    </location>
</feature>
<name>A0A8H6G4P9_9LECA</name>
<dbReference type="PANTHER" id="PTHR10270:SF161">
    <property type="entry name" value="SEX-DETERMINING REGION Y PROTEIN"/>
    <property type="match status" value="1"/>
</dbReference>
<keyword evidence="8" id="KW-1185">Reference proteome</keyword>
<sequence length="747" mass="79758">MSFHRVLPLLPALSDQALRDRWAIQPDTLISSKIMPDETPKAAASENQSPTPTPRSLSSPPEEGVQKSPGEESLEDYESPKYRTHSLSQAARTSSRPSRTEQLSVPRKSVVEKWQEDSPSSICLCQPDPKVPRPRNAFILYRQHHQQAVVAQNPGLANPEISKIIGDHWRNSSTENRDHWKLLAEEEKLRHQKQYPDYRYQPRRSTRNSSIAGPAANSAEGDQRRCQKCGGRSIAASTMMSGPGFPNPATPYSPNQPPNSATSAGRFMRSLGSPPTSNPGGNPAAGYRHRPSTANVASLTLSSPRYKRQDSGQPSPRFKRPEPSQISPRSPDPKRRRVTNASYAPVRAANNPTTPFPFPTGQRRQSLPRADFMGPSINSPFTMGPPPRPHHTQHHPETSLTLAPFQNPQSGSSNNNNNNNNNMGIDTQAKSLEAMILSIPTLGKIRVLSKISPPLAPPSPASPAARRPRGLVIALDAADAAALDALTATVEATLSSHAPRVFRTPKPPPDAPATFQSYLRLMDDHHTLSAQIIDHITTAGTPGPERDADAPMDSPSPVSPKSFPAPKPAAGPTPGIPVAIVPGWQVTWSDWFASRVEIRDAYSPMDHWQWGATLWRNVVGADVTVAVQAPVAVAVGPEPSSSSSPDRAGEGEGKGKGAGEAAVKDGPRAGHEKGRNGGGVGGEVGGGEGGDCEGGEGRRGRGGGVEEGGVRDWGVGEGVGGEGGEGGEEGELGWWEGRGLDRSGDVL</sequence>
<dbReference type="EMBL" id="JACCJC010000003">
    <property type="protein sequence ID" value="KAF6240554.1"/>
    <property type="molecule type" value="Genomic_DNA"/>
</dbReference>